<reference evidence="1 2" key="1">
    <citation type="submission" date="2024-06" db="EMBL/GenBank/DDBJ databases">
        <authorList>
            <person name="Kim D.-U."/>
        </authorList>
    </citation>
    <scope>NUCLEOTIDE SEQUENCE [LARGE SCALE GENOMIC DNA]</scope>
    <source>
        <strain evidence="1 2">KACC15460</strain>
    </source>
</reference>
<organism evidence="1 2">
    <name type="scientific">Mesorhizobium shangrilense</name>
    <dbReference type="NCBI Taxonomy" id="460060"/>
    <lineage>
        <taxon>Bacteria</taxon>
        <taxon>Pseudomonadati</taxon>
        <taxon>Pseudomonadota</taxon>
        <taxon>Alphaproteobacteria</taxon>
        <taxon>Hyphomicrobiales</taxon>
        <taxon>Phyllobacteriaceae</taxon>
        <taxon>Mesorhizobium</taxon>
    </lineage>
</organism>
<sequence>MKKYKGGPLPSAARSIQFVHFVDNGKETDARSIFTLAFGEEPDNLHTYLKPFGPQEVWGSANGLRDGLERIVTVQSSRIDIFMRVVPGPESTVIENVEDEIPKIAKALQGMPSPIKGVSRLAVVVDFIQRFDSLDDTNAAIRDRLGTAFPGANQSDFLLQLNVTKVSNVRNHTLNRLVKWTCENVQEFAFQAQPGQTMVKLDASNAVRSFYIFSQLIDVNTVPVAGVDPADQAKLLTEMVAECTWLRTNGKLDRWA</sequence>
<gene>
    <name evidence="1" type="ORF">ABVQ20_02490</name>
</gene>
<dbReference type="EMBL" id="JBEWSZ010000001">
    <property type="protein sequence ID" value="MET2825838.1"/>
    <property type="molecule type" value="Genomic_DNA"/>
</dbReference>
<accession>A0ABV2D8P6</accession>
<evidence type="ECO:0000313" key="1">
    <source>
        <dbReference type="EMBL" id="MET2825838.1"/>
    </source>
</evidence>
<dbReference type="RefSeq" id="WP_354457915.1">
    <property type="nucleotide sequence ID" value="NZ_JBEWSZ010000001.1"/>
</dbReference>
<evidence type="ECO:0008006" key="3">
    <source>
        <dbReference type="Google" id="ProtNLM"/>
    </source>
</evidence>
<protein>
    <recommendedName>
        <fullName evidence="3">TIGR04255 family protein</fullName>
    </recommendedName>
</protein>
<keyword evidence="2" id="KW-1185">Reference proteome</keyword>
<comment type="caution">
    <text evidence="1">The sequence shown here is derived from an EMBL/GenBank/DDBJ whole genome shotgun (WGS) entry which is preliminary data.</text>
</comment>
<evidence type="ECO:0000313" key="2">
    <source>
        <dbReference type="Proteomes" id="UP001548832"/>
    </source>
</evidence>
<name>A0ABV2D8P6_9HYPH</name>
<proteinExistence type="predicted"/>
<dbReference type="Proteomes" id="UP001548832">
    <property type="component" value="Unassembled WGS sequence"/>
</dbReference>